<evidence type="ECO:0000256" key="7">
    <source>
        <dbReference type="ARBA" id="ARBA00023136"/>
    </source>
</evidence>
<comment type="similarity">
    <text evidence="8">Belongs to the binding-protein-dependent transport system permease family.</text>
</comment>
<keyword evidence="7 8" id="KW-0472">Membrane</keyword>
<feature type="transmembrane region" description="Helical" evidence="8">
    <location>
        <begin position="242"/>
        <end position="263"/>
    </location>
</feature>
<keyword evidence="4" id="KW-0997">Cell inner membrane</keyword>
<evidence type="ECO:0000256" key="2">
    <source>
        <dbReference type="ARBA" id="ARBA00022448"/>
    </source>
</evidence>
<comment type="subcellular location">
    <subcellularLocation>
        <location evidence="1">Cell inner membrane</location>
        <topology evidence="1">Multi-pass membrane protein</topology>
    </subcellularLocation>
    <subcellularLocation>
        <location evidence="8">Cell membrane</location>
        <topology evidence="8">Multi-pass membrane protein</topology>
    </subcellularLocation>
</comment>
<keyword evidence="6 8" id="KW-1133">Transmembrane helix</keyword>
<dbReference type="PANTHER" id="PTHR43357:SF4">
    <property type="entry name" value="INNER MEMBRANE ABC TRANSPORTER PERMEASE PROTEIN YDCV"/>
    <property type="match status" value="1"/>
</dbReference>
<evidence type="ECO:0000256" key="1">
    <source>
        <dbReference type="ARBA" id="ARBA00004429"/>
    </source>
</evidence>
<dbReference type="SUPFAM" id="SSF161098">
    <property type="entry name" value="MetI-like"/>
    <property type="match status" value="1"/>
</dbReference>
<feature type="transmembrane region" description="Helical" evidence="8">
    <location>
        <begin position="104"/>
        <end position="128"/>
    </location>
</feature>
<dbReference type="GO" id="GO:0055085">
    <property type="term" value="P:transmembrane transport"/>
    <property type="evidence" value="ECO:0007669"/>
    <property type="project" value="InterPro"/>
</dbReference>
<comment type="caution">
    <text evidence="10">The sequence shown here is derived from an EMBL/GenBank/DDBJ whole genome shotgun (WGS) entry which is preliminary data.</text>
</comment>
<evidence type="ECO:0000259" key="9">
    <source>
        <dbReference type="PROSITE" id="PS50928"/>
    </source>
</evidence>
<keyword evidence="3" id="KW-1003">Cell membrane</keyword>
<accession>A0A546X3B9</accession>
<gene>
    <name evidence="10" type="ORF">EXN68_25680</name>
</gene>
<evidence type="ECO:0000256" key="6">
    <source>
        <dbReference type="ARBA" id="ARBA00022989"/>
    </source>
</evidence>
<dbReference type="GO" id="GO:0005886">
    <property type="term" value="C:plasma membrane"/>
    <property type="evidence" value="ECO:0007669"/>
    <property type="project" value="UniProtKB-SubCell"/>
</dbReference>
<feature type="transmembrane region" description="Helical" evidence="8">
    <location>
        <begin position="12"/>
        <end position="36"/>
    </location>
</feature>
<evidence type="ECO:0000256" key="4">
    <source>
        <dbReference type="ARBA" id="ARBA00022519"/>
    </source>
</evidence>
<dbReference type="RefSeq" id="WP_142843438.1">
    <property type="nucleotide sequence ID" value="NZ_SGNY01000013.1"/>
</dbReference>
<feature type="transmembrane region" description="Helical" evidence="8">
    <location>
        <begin position="184"/>
        <end position="206"/>
    </location>
</feature>
<feature type="transmembrane region" description="Helical" evidence="8">
    <location>
        <begin position="140"/>
        <end position="163"/>
    </location>
</feature>
<evidence type="ECO:0000256" key="5">
    <source>
        <dbReference type="ARBA" id="ARBA00022692"/>
    </source>
</evidence>
<dbReference type="Pfam" id="PF00528">
    <property type="entry name" value="BPD_transp_1"/>
    <property type="match status" value="1"/>
</dbReference>
<dbReference type="Proteomes" id="UP000315434">
    <property type="component" value="Unassembled WGS sequence"/>
</dbReference>
<evidence type="ECO:0000313" key="11">
    <source>
        <dbReference type="Proteomes" id="UP000315434"/>
    </source>
</evidence>
<sequence length="268" mass="28766">MAKSTSVRSSGVAVSLVTLSAGLVSLFLLAPILAIIPLSFNSSADLRYPIESITLDWYHTVLRPDPWLAALKNSIAIAVPVSLLATLFGTSAAYGLYQLRSKRAALLLTGVFLAPLIVPTVITALALYFFMAKIGLLGSYWAMVLGHTILSVPFVVLMVSVSLRRLDPQLIRAGLSLGGSPSTVGRTIVLPLILPGVLSGAILAFVQSFDEVVVAVFLAGPQQFTLPRQLLSSLQYRLDPSIVAISTLLILATTFLFGFADWLRSRQR</sequence>
<name>A0A546X3B9_RHIRH</name>
<feature type="domain" description="ABC transmembrane type-1" evidence="9">
    <location>
        <begin position="71"/>
        <end position="260"/>
    </location>
</feature>
<reference evidence="10 11" key="1">
    <citation type="journal article" date="2019" name="Appl. Microbiol. Biotechnol.">
        <title>Differential efficiency of wild type rhizogenic strains for rol gene transformation of plants.</title>
        <authorList>
            <person name="Desmet S."/>
            <person name="De Keyser E."/>
            <person name="Van Vaerenbergh J."/>
            <person name="Baeyen S."/>
            <person name="Van Huylenbroeck J."/>
            <person name="Geelen D."/>
            <person name="Dhooghe E."/>
        </authorList>
    </citation>
    <scope>NUCLEOTIDE SEQUENCE [LARGE SCALE GENOMIC DNA]</scope>
    <source>
        <strain evidence="10 11">GBBC3284</strain>
    </source>
</reference>
<dbReference type="PANTHER" id="PTHR43357">
    <property type="entry name" value="INNER MEMBRANE ABC TRANSPORTER PERMEASE PROTEIN YDCV"/>
    <property type="match status" value="1"/>
</dbReference>
<evidence type="ECO:0000256" key="3">
    <source>
        <dbReference type="ARBA" id="ARBA00022475"/>
    </source>
</evidence>
<dbReference type="EMBL" id="SGNY01000013">
    <property type="protein sequence ID" value="TRA95259.1"/>
    <property type="molecule type" value="Genomic_DNA"/>
</dbReference>
<feature type="transmembrane region" description="Helical" evidence="8">
    <location>
        <begin position="75"/>
        <end position="97"/>
    </location>
</feature>
<dbReference type="InterPro" id="IPR035906">
    <property type="entry name" value="MetI-like_sf"/>
</dbReference>
<keyword evidence="2 8" id="KW-0813">Transport</keyword>
<dbReference type="PROSITE" id="PS50928">
    <property type="entry name" value="ABC_TM1"/>
    <property type="match status" value="1"/>
</dbReference>
<dbReference type="AlphaFoldDB" id="A0A546X3B9"/>
<dbReference type="OrthoDB" id="9815533at2"/>
<dbReference type="CDD" id="cd06261">
    <property type="entry name" value="TM_PBP2"/>
    <property type="match status" value="1"/>
</dbReference>
<protein>
    <submittedName>
        <fullName evidence="10">ABC transporter permease</fullName>
    </submittedName>
</protein>
<dbReference type="Gene3D" id="1.10.3720.10">
    <property type="entry name" value="MetI-like"/>
    <property type="match status" value="1"/>
</dbReference>
<organism evidence="10 11">
    <name type="scientific">Rhizobium rhizogenes</name>
    <name type="common">Agrobacterium rhizogenes</name>
    <dbReference type="NCBI Taxonomy" id="359"/>
    <lineage>
        <taxon>Bacteria</taxon>
        <taxon>Pseudomonadati</taxon>
        <taxon>Pseudomonadota</taxon>
        <taxon>Alphaproteobacteria</taxon>
        <taxon>Hyphomicrobiales</taxon>
        <taxon>Rhizobiaceae</taxon>
        <taxon>Rhizobium/Agrobacterium group</taxon>
        <taxon>Rhizobium</taxon>
    </lineage>
</organism>
<proteinExistence type="inferred from homology"/>
<evidence type="ECO:0000256" key="8">
    <source>
        <dbReference type="RuleBase" id="RU363032"/>
    </source>
</evidence>
<dbReference type="InterPro" id="IPR000515">
    <property type="entry name" value="MetI-like"/>
</dbReference>
<keyword evidence="5 8" id="KW-0812">Transmembrane</keyword>
<evidence type="ECO:0000313" key="10">
    <source>
        <dbReference type="EMBL" id="TRA95259.1"/>
    </source>
</evidence>